<feature type="region of interest" description="Disordered" evidence="1">
    <location>
        <begin position="162"/>
        <end position="205"/>
    </location>
</feature>
<dbReference type="InterPro" id="IPR005543">
    <property type="entry name" value="PASTA_dom"/>
</dbReference>
<dbReference type="AlphaFoldDB" id="A0A3R7I971"/>
<name>A0A3R7I971_9ACTN</name>
<dbReference type="CDD" id="cd06577">
    <property type="entry name" value="PASTA_pknB"/>
    <property type="match status" value="1"/>
</dbReference>
<reference evidence="2 3" key="1">
    <citation type="journal article" date="2014" name="Genome Announc.">
        <title>Draft Genome Sequence of Streptomyces fradiae ATCC 19609, a Strain Highly Sensitive to Antibiotics.</title>
        <authorList>
            <person name="Bekker O.B."/>
            <person name="Klimina K.M."/>
            <person name="Vatlin A.A."/>
            <person name="Zakharevich N.V."/>
            <person name="Kasianov A.S."/>
            <person name="Danilenko V.N."/>
        </authorList>
    </citation>
    <scope>NUCLEOTIDE SEQUENCE [LARGE SCALE GENOMIC DNA]</scope>
    <source>
        <strain evidence="2 3">ATCC 19609</strain>
    </source>
</reference>
<dbReference type="EMBL" id="JNAD02000004">
    <property type="protein sequence ID" value="RKM96572.1"/>
    <property type="molecule type" value="Genomic_DNA"/>
</dbReference>
<keyword evidence="3" id="KW-1185">Reference proteome</keyword>
<evidence type="ECO:0000313" key="3">
    <source>
        <dbReference type="Proteomes" id="UP000028058"/>
    </source>
</evidence>
<dbReference type="Gene3D" id="3.30.10.20">
    <property type="match status" value="1"/>
</dbReference>
<sequence>MTAKPERMPSQKGTQLGEARKAAEAAGYTPSAHNANKGDADPSGSWTVCFEDIGYGTVDYGAVEEGALCPKKDGGPLAWPQAPDVTGAVYAKAVTALTKAGLSEDGISADSAYKDVTVASADVEDGPDDYTVCFQSLKAGSDIKPGTETKLTVVEGGSCPSVKGTYKDRTNDPAHTPPAPARDSGSGGSSGGGSGGSGDTDQGAGGCELTSPAGNCYRAGQFCANKHLGLQTRDAGGRIIYCKERADGQRWNYS</sequence>
<protein>
    <submittedName>
        <fullName evidence="2">PASTA domain-containing protein</fullName>
    </submittedName>
</protein>
<gene>
    <name evidence="2" type="ORF">SFRA_011010</name>
</gene>
<dbReference type="Proteomes" id="UP000028058">
    <property type="component" value="Unassembled WGS sequence"/>
</dbReference>
<feature type="compositionally biased region" description="Gly residues" evidence="1">
    <location>
        <begin position="185"/>
        <end position="205"/>
    </location>
</feature>
<proteinExistence type="predicted"/>
<evidence type="ECO:0000256" key="1">
    <source>
        <dbReference type="SAM" id="MobiDB-lite"/>
    </source>
</evidence>
<feature type="region of interest" description="Disordered" evidence="1">
    <location>
        <begin position="1"/>
        <end position="43"/>
    </location>
</feature>
<accession>A0A3R7I971</accession>
<organism evidence="2 3">
    <name type="scientific">Streptomyces xinghaiensis</name>
    <dbReference type="NCBI Taxonomy" id="1038928"/>
    <lineage>
        <taxon>Bacteria</taxon>
        <taxon>Bacillati</taxon>
        <taxon>Actinomycetota</taxon>
        <taxon>Actinomycetes</taxon>
        <taxon>Kitasatosporales</taxon>
        <taxon>Streptomycetaceae</taxon>
        <taxon>Streptomyces</taxon>
    </lineage>
</organism>
<comment type="caution">
    <text evidence="2">The sequence shown here is derived from an EMBL/GenBank/DDBJ whole genome shotgun (WGS) entry which is preliminary data.</text>
</comment>
<evidence type="ECO:0000313" key="2">
    <source>
        <dbReference type="EMBL" id="RKM96572.1"/>
    </source>
</evidence>